<comment type="similarity">
    <text evidence="4">In the N-terminal section; belongs to the N-acetylglucosamine-1-phosphate uridyltransferase family.</text>
</comment>
<gene>
    <name evidence="13" type="ORF">ENO77_03985</name>
</gene>
<dbReference type="SUPFAM" id="SSF53448">
    <property type="entry name" value="Nucleotide-diphospho-sugar transferases"/>
    <property type="match status" value="1"/>
</dbReference>
<name>A0A7C2VMH9_9CREN</name>
<dbReference type="EMBL" id="DSGT01000010">
    <property type="protein sequence ID" value="HEW53307.1"/>
    <property type="molecule type" value="Genomic_DNA"/>
</dbReference>
<dbReference type="NCBIfam" id="TIGR03992">
    <property type="entry name" value="Arch_glmU"/>
    <property type="match status" value="1"/>
</dbReference>
<dbReference type="InterPro" id="IPR029044">
    <property type="entry name" value="Nucleotide-diphossugar_trans"/>
</dbReference>
<keyword evidence="7" id="KW-0511">Multifunctional enzyme</keyword>
<dbReference type="InterPro" id="IPR023915">
    <property type="entry name" value="Bifunctiontional_GlmU_arc-type"/>
</dbReference>
<dbReference type="GO" id="GO:0006048">
    <property type="term" value="P:UDP-N-acetylglucosamine biosynthetic process"/>
    <property type="evidence" value="ECO:0007669"/>
    <property type="project" value="UniProtKB-UniPathway"/>
</dbReference>
<dbReference type="InterPro" id="IPR050065">
    <property type="entry name" value="GlmU-like"/>
</dbReference>
<dbReference type="UniPathway" id="UPA00113">
    <property type="reaction ID" value="UER00532"/>
</dbReference>
<evidence type="ECO:0000256" key="3">
    <source>
        <dbReference type="ARBA" id="ARBA00007707"/>
    </source>
</evidence>
<reference evidence="13" key="1">
    <citation type="journal article" date="2020" name="mSystems">
        <title>Genome- and Community-Level Interaction Insights into Carbon Utilization and Element Cycling Functions of Hydrothermarchaeota in Hydrothermal Sediment.</title>
        <authorList>
            <person name="Zhou Z."/>
            <person name="Liu Y."/>
            <person name="Xu W."/>
            <person name="Pan J."/>
            <person name="Luo Z.H."/>
            <person name="Li M."/>
        </authorList>
    </citation>
    <scope>NUCLEOTIDE SEQUENCE [LARGE SCALE GENOMIC DNA]</scope>
    <source>
        <strain evidence="13">SpSt-16</strain>
    </source>
</reference>
<evidence type="ECO:0000259" key="11">
    <source>
        <dbReference type="Pfam" id="PF00483"/>
    </source>
</evidence>
<comment type="pathway">
    <text evidence="2">Nucleotide-sugar biosynthesis; UDP-N-acetyl-alpha-D-glucosamine biosynthesis; UDP-N-acetyl-alpha-D-glucosamine from N-acetyl-alpha-D-glucosamine 1-phosphate: step 1/1.</text>
</comment>
<dbReference type="CDD" id="cd05636">
    <property type="entry name" value="LbH_G1P_TT_C_like"/>
    <property type="match status" value="1"/>
</dbReference>
<dbReference type="GO" id="GO:0003977">
    <property type="term" value="F:UDP-N-acetylglucosamine diphosphorylase activity"/>
    <property type="evidence" value="ECO:0007669"/>
    <property type="project" value="UniProtKB-EC"/>
</dbReference>
<dbReference type="SUPFAM" id="SSF51161">
    <property type="entry name" value="Trimeric LpxA-like enzymes"/>
    <property type="match status" value="1"/>
</dbReference>
<organism evidence="13">
    <name type="scientific">Ignisphaera aggregans</name>
    <dbReference type="NCBI Taxonomy" id="334771"/>
    <lineage>
        <taxon>Archaea</taxon>
        <taxon>Thermoproteota</taxon>
        <taxon>Thermoprotei</taxon>
        <taxon>Desulfurococcales</taxon>
        <taxon>Desulfurococcaceae</taxon>
        <taxon>Ignisphaera</taxon>
    </lineage>
</organism>
<sequence length="415" mass="45519">MGVIFAAGKGKRLRPLTETRPKVLLPILGKPLVRLHMELMKSIGIDNIVVVVSYLKELVIDRVKSIAEELGVRVDFVDQREELGTGHALKAVVERYEDDMVVTYGDLYIEVDYVSRVLGYAVRKVGNYILGVEVDDVSKYGKLLTDGDTVLKIVEKPSEGGAGTANAGIYVINRWTAKLVENLGLSPRGEYELTDIVSMARGKGQAFKVVRIPSNCWQDIGYPWDILNVVKRELSKNRGKTVRGEVDANATIRGPAIVEEGATIKGSTYIEGPVYIGREVSIGPNSYIRPFTSIEEKAHIGFAVEVKESIILENVHAAHLTYIGDSIVGENTNLGAGTLIANLRFDDKTVKMNIDGKRIDTGRRKMGAVIGGYVKTGVNASIMPGVKVGSYSIIYPGVVVYKDVPPKSIIDRDWR</sequence>
<dbReference type="PANTHER" id="PTHR43584:SF8">
    <property type="entry name" value="N-ACETYLMURAMATE ALPHA-1-PHOSPHATE URIDYLYLTRANSFERASE"/>
    <property type="match status" value="1"/>
</dbReference>
<dbReference type="GO" id="GO:0019134">
    <property type="term" value="F:glucosamine-1-phosphate N-acetyltransferase activity"/>
    <property type="evidence" value="ECO:0007669"/>
    <property type="project" value="UniProtKB-EC"/>
</dbReference>
<dbReference type="Pfam" id="PF25087">
    <property type="entry name" value="GMPPB_C"/>
    <property type="match status" value="1"/>
</dbReference>
<keyword evidence="8" id="KW-0012">Acyltransferase</keyword>
<evidence type="ECO:0000256" key="4">
    <source>
        <dbReference type="ARBA" id="ARBA00007947"/>
    </source>
</evidence>
<evidence type="ECO:0000256" key="10">
    <source>
        <dbReference type="ARBA" id="ARBA00048493"/>
    </source>
</evidence>
<evidence type="ECO:0000256" key="6">
    <source>
        <dbReference type="ARBA" id="ARBA00022695"/>
    </source>
</evidence>
<comment type="similarity">
    <text evidence="3">In the C-terminal section; belongs to the transferase hexapeptide repeat family.</text>
</comment>
<feature type="domain" description="Mannose-1-phosphate guanyltransferase C-terminal" evidence="12">
    <location>
        <begin position="270"/>
        <end position="344"/>
    </location>
</feature>
<evidence type="ECO:0000256" key="5">
    <source>
        <dbReference type="ARBA" id="ARBA00022679"/>
    </source>
</evidence>
<evidence type="ECO:0000256" key="2">
    <source>
        <dbReference type="ARBA" id="ARBA00005208"/>
    </source>
</evidence>
<evidence type="ECO:0000256" key="1">
    <source>
        <dbReference type="ARBA" id="ARBA00005166"/>
    </source>
</evidence>
<comment type="catalytic activity">
    <reaction evidence="9">
        <text>alpha-D-glucosamine 1-phosphate + acetyl-CoA = N-acetyl-alpha-D-glucosamine 1-phosphate + CoA + H(+)</text>
        <dbReference type="Rhea" id="RHEA:13725"/>
        <dbReference type="ChEBI" id="CHEBI:15378"/>
        <dbReference type="ChEBI" id="CHEBI:57287"/>
        <dbReference type="ChEBI" id="CHEBI:57288"/>
        <dbReference type="ChEBI" id="CHEBI:57776"/>
        <dbReference type="ChEBI" id="CHEBI:58516"/>
        <dbReference type="EC" id="2.3.1.157"/>
    </reaction>
</comment>
<dbReference type="Pfam" id="PF00483">
    <property type="entry name" value="NTP_transferase"/>
    <property type="match status" value="1"/>
</dbReference>
<evidence type="ECO:0000256" key="9">
    <source>
        <dbReference type="ARBA" id="ARBA00048247"/>
    </source>
</evidence>
<dbReference type="CDD" id="cd04181">
    <property type="entry name" value="NTP_transferase"/>
    <property type="match status" value="1"/>
</dbReference>
<dbReference type="InterPro" id="IPR056729">
    <property type="entry name" value="GMPPB_C"/>
</dbReference>
<comment type="catalytic activity">
    <reaction evidence="10">
        <text>N-acetyl-alpha-D-glucosamine 1-phosphate + UTP + H(+) = UDP-N-acetyl-alpha-D-glucosamine + diphosphate</text>
        <dbReference type="Rhea" id="RHEA:13509"/>
        <dbReference type="ChEBI" id="CHEBI:15378"/>
        <dbReference type="ChEBI" id="CHEBI:33019"/>
        <dbReference type="ChEBI" id="CHEBI:46398"/>
        <dbReference type="ChEBI" id="CHEBI:57705"/>
        <dbReference type="ChEBI" id="CHEBI:57776"/>
        <dbReference type="EC" id="2.7.7.23"/>
    </reaction>
</comment>
<keyword evidence="5 13" id="KW-0808">Transferase</keyword>
<feature type="domain" description="Nucleotidyl transferase" evidence="11">
    <location>
        <begin position="2"/>
        <end position="231"/>
    </location>
</feature>
<accession>A0A7C2VMH9</accession>
<keyword evidence="6" id="KW-0548">Nucleotidyltransferase</keyword>
<evidence type="ECO:0000259" key="12">
    <source>
        <dbReference type="Pfam" id="PF25087"/>
    </source>
</evidence>
<evidence type="ECO:0000256" key="7">
    <source>
        <dbReference type="ARBA" id="ARBA00023268"/>
    </source>
</evidence>
<dbReference type="InterPro" id="IPR011004">
    <property type="entry name" value="Trimer_LpxA-like_sf"/>
</dbReference>
<dbReference type="InterPro" id="IPR001451">
    <property type="entry name" value="Hexapep"/>
</dbReference>
<protein>
    <submittedName>
        <fullName evidence="13">Nucleotidyl transferase</fullName>
    </submittedName>
</protein>
<dbReference type="PANTHER" id="PTHR43584">
    <property type="entry name" value="NUCLEOTIDYL TRANSFERASE"/>
    <property type="match status" value="1"/>
</dbReference>
<dbReference type="Gene3D" id="3.90.550.10">
    <property type="entry name" value="Spore Coat Polysaccharide Biosynthesis Protein SpsA, Chain A"/>
    <property type="match status" value="1"/>
</dbReference>
<evidence type="ECO:0000313" key="13">
    <source>
        <dbReference type="EMBL" id="HEW53307.1"/>
    </source>
</evidence>
<dbReference type="Gene3D" id="2.160.10.10">
    <property type="entry name" value="Hexapeptide repeat proteins"/>
    <property type="match status" value="1"/>
</dbReference>
<dbReference type="InterPro" id="IPR005835">
    <property type="entry name" value="NTP_transferase_dom"/>
</dbReference>
<dbReference type="AlphaFoldDB" id="A0A7C2VMH9"/>
<comment type="caution">
    <text evidence="13">The sequence shown here is derived from an EMBL/GenBank/DDBJ whole genome shotgun (WGS) entry which is preliminary data.</text>
</comment>
<dbReference type="Pfam" id="PF00132">
    <property type="entry name" value="Hexapep"/>
    <property type="match status" value="1"/>
</dbReference>
<evidence type="ECO:0000256" key="8">
    <source>
        <dbReference type="ARBA" id="ARBA00023315"/>
    </source>
</evidence>
<comment type="pathway">
    <text evidence="1">Nucleotide-sugar biosynthesis; UDP-N-acetyl-alpha-D-glucosamine biosynthesis; N-acetyl-alpha-D-glucosamine 1-phosphate from alpha-D-glucosamine 6-phosphate (route II): step 2/2.</text>
</comment>
<proteinExistence type="inferred from homology"/>